<dbReference type="InterPro" id="IPR041469">
    <property type="entry name" value="Subtilisin-like_FN3"/>
</dbReference>
<evidence type="ECO:0000256" key="3">
    <source>
        <dbReference type="ARBA" id="ARBA00022729"/>
    </source>
</evidence>
<accession>A0A830D644</accession>
<dbReference type="GO" id="GO:0004252">
    <property type="term" value="F:serine-type endopeptidase activity"/>
    <property type="evidence" value="ECO:0007669"/>
    <property type="project" value="InterPro"/>
</dbReference>
<proteinExistence type="inferred from homology"/>
<comment type="caution">
    <text evidence="6">Lacks conserved residue(s) required for the propagation of feature annotation.</text>
</comment>
<evidence type="ECO:0000256" key="2">
    <source>
        <dbReference type="ARBA" id="ARBA00022670"/>
    </source>
</evidence>
<keyword evidence="10" id="KW-1185">Reference proteome</keyword>
<keyword evidence="4" id="KW-0378">Hydrolase</keyword>
<dbReference type="GO" id="GO:0006508">
    <property type="term" value="P:proteolysis"/>
    <property type="evidence" value="ECO:0007669"/>
    <property type="project" value="UniProtKB-KW"/>
</dbReference>
<dbReference type="OrthoDB" id="206201at2759"/>
<evidence type="ECO:0000259" key="8">
    <source>
        <dbReference type="Pfam" id="PF17766"/>
    </source>
</evidence>
<dbReference type="InterPro" id="IPR000209">
    <property type="entry name" value="Peptidase_S8/S53_dom"/>
</dbReference>
<organism evidence="9 10">
    <name type="scientific">Phtheirospermum japonicum</name>
    <dbReference type="NCBI Taxonomy" id="374723"/>
    <lineage>
        <taxon>Eukaryota</taxon>
        <taxon>Viridiplantae</taxon>
        <taxon>Streptophyta</taxon>
        <taxon>Embryophyta</taxon>
        <taxon>Tracheophyta</taxon>
        <taxon>Spermatophyta</taxon>
        <taxon>Magnoliopsida</taxon>
        <taxon>eudicotyledons</taxon>
        <taxon>Gunneridae</taxon>
        <taxon>Pentapetalae</taxon>
        <taxon>asterids</taxon>
        <taxon>lamiids</taxon>
        <taxon>Lamiales</taxon>
        <taxon>Orobanchaceae</taxon>
        <taxon>Orobanchaceae incertae sedis</taxon>
        <taxon>Phtheirospermum</taxon>
    </lineage>
</organism>
<dbReference type="Proteomes" id="UP000653305">
    <property type="component" value="Unassembled WGS sequence"/>
</dbReference>
<evidence type="ECO:0000313" key="10">
    <source>
        <dbReference type="Proteomes" id="UP000653305"/>
    </source>
</evidence>
<dbReference type="Gene3D" id="2.60.40.2310">
    <property type="match status" value="1"/>
</dbReference>
<evidence type="ECO:0000256" key="1">
    <source>
        <dbReference type="ARBA" id="ARBA00011073"/>
    </source>
</evidence>
<reference evidence="9" key="1">
    <citation type="submission" date="2020-07" db="EMBL/GenBank/DDBJ databases">
        <title>Ethylene signaling mediates host invasion by parasitic plants.</title>
        <authorList>
            <person name="Yoshida S."/>
        </authorList>
    </citation>
    <scope>NUCLEOTIDE SEQUENCE</scope>
    <source>
        <strain evidence="9">Okayama</strain>
    </source>
</reference>
<dbReference type="AlphaFoldDB" id="A0A830D644"/>
<dbReference type="InterPro" id="IPR036852">
    <property type="entry name" value="Peptidase_S8/S53_dom_sf"/>
</dbReference>
<evidence type="ECO:0000259" key="7">
    <source>
        <dbReference type="Pfam" id="PF00082"/>
    </source>
</evidence>
<dbReference type="Pfam" id="PF00082">
    <property type="entry name" value="Peptidase_S8"/>
    <property type="match status" value="1"/>
</dbReference>
<keyword evidence="5" id="KW-0720">Serine protease</keyword>
<evidence type="ECO:0000256" key="4">
    <source>
        <dbReference type="ARBA" id="ARBA00022801"/>
    </source>
</evidence>
<evidence type="ECO:0000256" key="6">
    <source>
        <dbReference type="PROSITE-ProRule" id="PRU01240"/>
    </source>
</evidence>
<comment type="caution">
    <text evidence="9">The sequence shown here is derived from an EMBL/GenBank/DDBJ whole genome shotgun (WGS) entry which is preliminary data.</text>
</comment>
<dbReference type="PROSITE" id="PS00138">
    <property type="entry name" value="SUBTILASE_SER"/>
    <property type="match status" value="1"/>
</dbReference>
<dbReference type="EMBL" id="BMAC01001159">
    <property type="protein sequence ID" value="GFQ06093.1"/>
    <property type="molecule type" value="Genomic_DNA"/>
</dbReference>
<keyword evidence="2 9" id="KW-0645">Protease</keyword>
<feature type="domain" description="Peptidase S8/S53" evidence="7">
    <location>
        <begin position="1"/>
        <end position="287"/>
    </location>
</feature>
<evidence type="ECO:0000256" key="5">
    <source>
        <dbReference type="ARBA" id="ARBA00022825"/>
    </source>
</evidence>
<dbReference type="PANTHER" id="PTHR10795">
    <property type="entry name" value="PROPROTEIN CONVERTASE SUBTILISIN/KEXIN"/>
    <property type="match status" value="1"/>
</dbReference>
<evidence type="ECO:0000313" key="9">
    <source>
        <dbReference type="EMBL" id="GFQ06093.1"/>
    </source>
</evidence>
<feature type="domain" description="Subtilisin-like protease fibronectin type-III" evidence="8">
    <location>
        <begin position="363"/>
        <end position="458"/>
    </location>
</feature>
<gene>
    <name evidence="9" type="ORF">PHJA_002753300</name>
</gene>
<protein>
    <submittedName>
        <fullName evidence="9">Subtilisin-like protease</fullName>
    </submittedName>
</protein>
<dbReference type="PROSITE" id="PS51892">
    <property type="entry name" value="SUBTILASE"/>
    <property type="match status" value="1"/>
</dbReference>
<sequence>MAYKARLAAYKVCWESKCHVSDILAGMESAIGDGVDILSLSIIGIPASSYDDDFIAVGAFAAMERGIFVSCSAGNDGPDEASLYNVAPWIMTVGAGTLDRHFPAYVTLGNGEKYSGASSLCSGLGMKSNHVELVYGLGSSNSSASKLCLAGSLDPTVANWKVGDKIRRYVMSSTTHSTALLTFVGAEVNVKPSPVVAAFSSRGPNTMTPQILKPDIIAPGVNILAAWCHFIDHPFTLIYSIMLFVGTSMSCPHVSGLAALLRAAHPKWSPSIIKSALMTTAYTLDNTNSPLHDAANNTISTPWAHGSGHVNILKAFSPGLVYDATTKDYTVFLCSLNYTMDTIRFITNQSNINCARKLLDPGQLNYPSFSVVFTKSRFVWYTRVLTNVDAPWSIYRVKINAPPNVTVIVKPTVLVFKYVGDKQWYTITFVSHKGVDRLPKFGSISWENAKNQVKSPISFTWTTQF</sequence>
<name>A0A830D644_9LAMI</name>
<dbReference type="Pfam" id="PF17766">
    <property type="entry name" value="fn3_6"/>
    <property type="match status" value="1"/>
</dbReference>
<dbReference type="Gene3D" id="3.40.50.200">
    <property type="entry name" value="Peptidase S8/S53 domain"/>
    <property type="match status" value="2"/>
</dbReference>
<dbReference type="InterPro" id="IPR023828">
    <property type="entry name" value="Peptidase_S8_Ser-AS"/>
</dbReference>
<comment type="similarity">
    <text evidence="1 6">Belongs to the peptidase S8 family.</text>
</comment>
<keyword evidence="3" id="KW-0732">Signal</keyword>
<dbReference type="Gene3D" id="3.50.30.30">
    <property type="match status" value="2"/>
</dbReference>
<dbReference type="SUPFAM" id="SSF52743">
    <property type="entry name" value="Subtilisin-like"/>
    <property type="match status" value="1"/>
</dbReference>
<dbReference type="InterPro" id="IPR045051">
    <property type="entry name" value="SBT"/>
</dbReference>